<dbReference type="OrthoDB" id="67027at2759"/>
<dbReference type="Pfam" id="PF00636">
    <property type="entry name" value="Ribonuclease_3"/>
    <property type="match status" value="1"/>
</dbReference>
<organism evidence="3 4">
    <name type="scientific">Saprolegnia diclina (strain VS20)</name>
    <dbReference type="NCBI Taxonomy" id="1156394"/>
    <lineage>
        <taxon>Eukaryota</taxon>
        <taxon>Sar</taxon>
        <taxon>Stramenopiles</taxon>
        <taxon>Oomycota</taxon>
        <taxon>Saprolegniomycetes</taxon>
        <taxon>Saprolegniales</taxon>
        <taxon>Saprolegniaceae</taxon>
        <taxon>Saprolegnia</taxon>
    </lineage>
</organism>
<dbReference type="OMA" id="CEPQTRE"/>
<dbReference type="InParanoid" id="T0QIB6"/>
<dbReference type="CDD" id="cd00593">
    <property type="entry name" value="RIBOc"/>
    <property type="match status" value="1"/>
</dbReference>
<evidence type="ECO:0000313" key="3">
    <source>
        <dbReference type="EMBL" id="EQC37754.1"/>
    </source>
</evidence>
<evidence type="ECO:0000313" key="4">
    <source>
        <dbReference type="Proteomes" id="UP000030762"/>
    </source>
</evidence>
<name>T0QIB6_SAPDV</name>
<reference evidence="3 4" key="1">
    <citation type="submission" date="2012-04" db="EMBL/GenBank/DDBJ databases">
        <title>The Genome Sequence of Saprolegnia declina VS20.</title>
        <authorList>
            <consortium name="The Broad Institute Genome Sequencing Platform"/>
            <person name="Russ C."/>
            <person name="Nusbaum C."/>
            <person name="Tyler B."/>
            <person name="van West P."/>
            <person name="Dieguez-Uribeondo J."/>
            <person name="de Bruijn I."/>
            <person name="Tripathy S."/>
            <person name="Jiang R."/>
            <person name="Young S.K."/>
            <person name="Zeng Q."/>
            <person name="Gargeya S."/>
            <person name="Fitzgerald M."/>
            <person name="Haas B."/>
            <person name="Abouelleil A."/>
            <person name="Alvarado L."/>
            <person name="Arachchi H.M."/>
            <person name="Berlin A."/>
            <person name="Chapman S.B."/>
            <person name="Goldberg J."/>
            <person name="Griggs A."/>
            <person name="Gujja S."/>
            <person name="Hansen M."/>
            <person name="Howarth C."/>
            <person name="Imamovic A."/>
            <person name="Larimer J."/>
            <person name="McCowen C."/>
            <person name="Montmayeur A."/>
            <person name="Murphy C."/>
            <person name="Neiman D."/>
            <person name="Pearson M."/>
            <person name="Priest M."/>
            <person name="Roberts A."/>
            <person name="Saif S."/>
            <person name="Shea T."/>
            <person name="Sisk P."/>
            <person name="Sykes S."/>
            <person name="Wortman J."/>
            <person name="Nusbaum C."/>
            <person name="Birren B."/>
        </authorList>
    </citation>
    <scope>NUCLEOTIDE SEQUENCE [LARGE SCALE GENOMIC DNA]</scope>
    <source>
        <strain evidence="3 4">VS20</strain>
    </source>
</reference>
<keyword evidence="4" id="KW-1185">Reference proteome</keyword>
<feature type="domain" description="RNase III" evidence="2">
    <location>
        <begin position="254"/>
        <end position="376"/>
    </location>
</feature>
<dbReference type="Proteomes" id="UP000030762">
    <property type="component" value="Unassembled WGS sequence"/>
</dbReference>
<accession>T0QIB6</accession>
<dbReference type="GeneID" id="19945508"/>
<gene>
    <name evidence="3" type="ORF">SDRG_04781</name>
</gene>
<dbReference type="PROSITE" id="PS50142">
    <property type="entry name" value="RNASE_3_2"/>
    <property type="match status" value="1"/>
</dbReference>
<dbReference type="SUPFAM" id="SSF69065">
    <property type="entry name" value="RNase III domain-like"/>
    <property type="match status" value="1"/>
</dbReference>
<dbReference type="VEuPathDB" id="FungiDB:SDRG_04781"/>
<proteinExistence type="predicted"/>
<keyword evidence="1" id="KW-0378">Hydrolase</keyword>
<dbReference type="EMBL" id="JH767143">
    <property type="protein sequence ID" value="EQC37754.1"/>
    <property type="molecule type" value="Genomic_DNA"/>
</dbReference>
<evidence type="ECO:0000259" key="2">
    <source>
        <dbReference type="PROSITE" id="PS50142"/>
    </source>
</evidence>
<dbReference type="PANTHER" id="PTHR14950">
    <property type="entry name" value="DICER-RELATED"/>
    <property type="match status" value="1"/>
</dbReference>
<protein>
    <recommendedName>
        <fullName evidence="2">RNase III domain-containing protein</fullName>
    </recommendedName>
</protein>
<dbReference type="RefSeq" id="XP_008608687.1">
    <property type="nucleotide sequence ID" value="XM_008610465.1"/>
</dbReference>
<evidence type="ECO:0000256" key="1">
    <source>
        <dbReference type="ARBA" id="ARBA00022801"/>
    </source>
</evidence>
<dbReference type="GO" id="GO:0004525">
    <property type="term" value="F:ribonuclease III activity"/>
    <property type="evidence" value="ECO:0007669"/>
    <property type="project" value="InterPro"/>
</dbReference>
<dbReference type="STRING" id="1156394.T0QIB6"/>
<dbReference type="InterPro" id="IPR000999">
    <property type="entry name" value="RNase_III_dom"/>
</dbReference>
<dbReference type="AlphaFoldDB" id="T0QIB6"/>
<dbReference type="Gene3D" id="1.10.1520.10">
    <property type="entry name" value="Ribonuclease III domain"/>
    <property type="match status" value="1"/>
</dbReference>
<sequence length="551" mass="58855">MTETAPDACVALYRIESILTGNRCSLGLLVAPPVPDDAPLLAATGVQLVLLRAAQTIPPPQYALYQAFTRYACSQVLLDAPPFGTRPACVTLVPLTADGAIDEILVRRCCEPQTREEKLKCSAASCELPAVVVYQDVPYIADAVASELTPNSLLPTTGKSYAETALLKAPGTSLDLTQHLWRARQARAKPGMLAKATPPKKRTYIHLIPQLCAVHPLPCALWHDLKRLPTILYLWQKDRAEAELRSRWQWPHPLTEALTASSAKLSYSNERLAFLGDGVLKLVLTIGVIQSGQWRLTDALKVQRLRNLQNATLCTVAETADLLSCVDVVGFHGSWLQPLRGDTWSLPQETLTPSTRIKTYATVVEALLGAAYDAAGMPGAMTMACHLKLVSSPSVDLPRKEWAVPANASCNWQLGAFGSPINQPAIATAAAACVSASLSAEASTDGPRLLGESLQYAATAIDLYATGADPGEMTRRRHFVTRTSLGAYLVENNIVPPPAPSATALGYAYEGLLGAVASSSGIEAALAFATAWSRPLLASALVESASSARDE</sequence>
<dbReference type="GO" id="GO:0006396">
    <property type="term" value="P:RNA processing"/>
    <property type="evidence" value="ECO:0007669"/>
    <property type="project" value="InterPro"/>
</dbReference>
<dbReference type="InterPro" id="IPR036389">
    <property type="entry name" value="RNase_III_sf"/>
</dbReference>